<dbReference type="FunFam" id="1.10.10.460:FF:000001">
    <property type="entry name" value="Ribonuclease"/>
    <property type="match status" value="1"/>
</dbReference>
<evidence type="ECO:0000256" key="4">
    <source>
        <dbReference type="ARBA" id="ARBA00004496"/>
    </source>
</evidence>
<dbReference type="InterPro" id="IPR023160">
    <property type="entry name" value="RNase_HII_hlx-loop-hlx_cap_dom"/>
</dbReference>
<dbReference type="Pfam" id="PF01351">
    <property type="entry name" value="RNase_HII"/>
    <property type="match status" value="1"/>
</dbReference>
<evidence type="ECO:0000256" key="14">
    <source>
        <dbReference type="PROSITE-ProRule" id="PRU01319"/>
    </source>
</evidence>
<evidence type="ECO:0000256" key="7">
    <source>
        <dbReference type="ARBA" id="ARBA00019179"/>
    </source>
</evidence>
<comment type="similarity">
    <text evidence="5 13 15">Belongs to the RNase HII family.</text>
</comment>
<evidence type="ECO:0000259" key="16">
    <source>
        <dbReference type="PROSITE" id="PS51975"/>
    </source>
</evidence>
<dbReference type="GO" id="GO:0005737">
    <property type="term" value="C:cytoplasm"/>
    <property type="evidence" value="ECO:0007669"/>
    <property type="project" value="UniProtKB-SubCell"/>
</dbReference>
<evidence type="ECO:0000256" key="15">
    <source>
        <dbReference type="RuleBase" id="RU003515"/>
    </source>
</evidence>
<dbReference type="AlphaFoldDB" id="S2EP55"/>
<comment type="caution">
    <text evidence="17">The sequence shown here is derived from an EMBL/GenBank/DDBJ whole genome shotgun (WGS) entry which is preliminary data.</text>
</comment>
<name>S2EP55_9ARCH</name>
<evidence type="ECO:0000256" key="5">
    <source>
        <dbReference type="ARBA" id="ARBA00007383"/>
    </source>
</evidence>
<dbReference type="EMBL" id="AHJG01000091">
    <property type="protein sequence ID" value="EPA06242.1"/>
    <property type="molecule type" value="Genomic_DNA"/>
</dbReference>
<dbReference type="EC" id="3.1.26.4" evidence="6 13"/>
<dbReference type="SUPFAM" id="SSF53098">
    <property type="entry name" value="Ribonuclease H-like"/>
    <property type="match status" value="1"/>
</dbReference>
<organism evidence="17 18">
    <name type="scientific">Candidatus Nitrosarchaeum limnium BG20</name>
    <dbReference type="NCBI Taxonomy" id="859192"/>
    <lineage>
        <taxon>Archaea</taxon>
        <taxon>Nitrososphaerota</taxon>
        <taxon>Nitrososphaeria</taxon>
        <taxon>Nitrosopumilales</taxon>
        <taxon>Nitrosopumilaceae</taxon>
        <taxon>Nitrosarchaeum</taxon>
    </lineage>
</organism>
<keyword evidence="10 13" id="KW-0479">Metal-binding</keyword>
<sequence>MCFKIKSVQICGVDDAGRGSMLGPLVIAGVSLKKSDVSKLKLLGVKDSKQLTPKLREELYKKIISLVDNYYVAKISPKLIDASVKKHDLNHLEAKYMAKVILKLNPDTSYVDSCDVNPNRFGKEISKLSNNKKIRSYHHADSRFIVVSAASIIAKVTRDREIMKLRKNHDLGSGYPSDSKTIDFVKLYYKTNQILPVFVRKSWKPTQKILES</sequence>
<keyword evidence="9 13" id="KW-0540">Nuclease</keyword>
<evidence type="ECO:0000313" key="17">
    <source>
        <dbReference type="EMBL" id="EPA06242.1"/>
    </source>
</evidence>
<keyword evidence="13" id="KW-0464">Manganese</keyword>
<keyword evidence="8 13" id="KW-0963">Cytoplasm</keyword>
<evidence type="ECO:0000256" key="13">
    <source>
        <dbReference type="HAMAP-Rule" id="MF_00052"/>
    </source>
</evidence>
<dbReference type="PANTHER" id="PTHR10954:SF23">
    <property type="entry name" value="RIBONUCLEASE"/>
    <property type="match status" value="1"/>
</dbReference>
<dbReference type="InterPro" id="IPR020787">
    <property type="entry name" value="RNase_HII_arc"/>
</dbReference>
<protein>
    <recommendedName>
        <fullName evidence="7 13">Ribonuclease HII</fullName>
        <shortName evidence="13">RNase HII</shortName>
        <ecNumber evidence="6 13">3.1.26.4</ecNumber>
    </recommendedName>
</protein>
<comment type="caution">
    <text evidence="13 14">Lacks conserved residue(s) required for the propagation of feature annotation.</text>
</comment>
<dbReference type="GO" id="GO:0003723">
    <property type="term" value="F:RNA binding"/>
    <property type="evidence" value="ECO:0007669"/>
    <property type="project" value="UniProtKB-UniRule"/>
</dbReference>
<evidence type="ECO:0000256" key="6">
    <source>
        <dbReference type="ARBA" id="ARBA00012180"/>
    </source>
</evidence>
<evidence type="ECO:0000256" key="3">
    <source>
        <dbReference type="ARBA" id="ARBA00004065"/>
    </source>
</evidence>
<evidence type="ECO:0000256" key="9">
    <source>
        <dbReference type="ARBA" id="ARBA00022722"/>
    </source>
</evidence>
<dbReference type="InterPro" id="IPR001352">
    <property type="entry name" value="RNase_HII/HIII"/>
</dbReference>
<evidence type="ECO:0000256" key="1">
    <source>
        <dbReference type="ARBA" id="ARBA00000077"/>
    </source>
</evidence>
<keyword evidence="12 13" id="KW-0378">Hydrolase</keyword>
<evidence type="ECO:0000256" key="10">
    <source>
        <dbReference type="ARBA" id="ARBA00022723"/>
    </source>
</evidence>
<feature type="binding site" evidence="13">
    <location>
        <position position="112"/>
    </location>
    <ligand>
        <name>a divalent metal cation</name>
        <dbReference type="ChEBI" id="CHEBI:60240"/>
    </ligand>
</feature>
<dbReference type="Gene3D" id="1.10.10.460">
    <property type="entry name" value="Ribonuclease hii. Domain 2"/>
    <property type="match status" value="1"/>
</dbReference>
<dbReference type="GO" id="GO:0032299">
    <property type="term" value="C:ribonuclease H2 complex"/>
    <property type="evidence" value="ECO:0007669"/>
    <property type="project" value="TreeGrafter"/>
</dbReference>
<dbReference type="NCBIfam" id="TIGR00729">
    <property type="entry name" value="ribonuclease HII"/>
    <property type="match status" value="1"/>
</dbReference>
<feature type="domain" description="RNase H type-2" evidence="16">
    <location>
        <begin position="8"/>
        <end position="212"/>
    </location>
</feature>
<dbReference type="PROSITE" id="PS51975">
    <property type="entry name" value="RNASE_H_2"/>
    <property type="match status" value="1"/>
</dbReference>
<keyword evidence="11 13" id="KW-0255">Endonuclease</keyword>
<comment type="subcellular location">
    <subcellularLocation>
        <location evidence="4 13">Cytoplasm</location>
    </subcellularLocation>
</comment>
<reference evidence="17 18" key="1">
    <citation type="journal article" date="2012" name="J. Bacteriol.">
        <title>Genome Sequence of "Candidatus Nitrosoarchaeum limnia" BG20, a Low-Salinity Ammonia-Oxidizing Archaeon from the San Francisco Bay Estuary.</title>
        <authorList>
            <person name="Mosier A.C."/>
            <person name="Allen E.E."/>
            <person name="Kim M."/>
            <person name="Ferriera S."/>
            <person name="Francis C.A."/>
        </authorList>
    </citation>
    <scope>NUCLEOTIDE SEQUENCE [LARGE SCALE GENOMIC DNA]</scope>
    <source>
        <strain evidence="17 18">BG20</strain>
    </source>
</reference>
<dbReference type="InterPro" id="IPR012337">
    <property type="entry name" value="RNaseH-like_sf"/>
</dbReference>
<dbReference type="GO" id="GO:0043137">
    <property type="term" value="P:DNA replication, removal of RNA primer"/>
    <property type="evidence" value="ECO:0007669"/>
    <property type="project" value="TreeGrafter"/>
</dbReference>
<comment type="cofactor">
    <cofactor evidence="2">
        <name>Mg(2+)</name>
        <dbReference type="ChEBI" id="CHEBI:18420"/>
    </cofactor>
</comment>
<dbReference type="PANTHER" id="PTHR10954">
    <property type="entry name" value="RIBONUCLEASE H2 SUBUNIT A"/>
    <property type="match status" value="1"/>
</dbReference>
<proteinExistence type="inferred from homology"/>
<accession>S2EP55</accession>
<dbReference type="FunFam" id="3.30.420.10:FF:000139">
    <property type="entry name" value="Ribonuclease HII"/>
    <property type="match status" value="1"/>
</dbReference>
<dbReference type="PATRIC" id="fig|859192.6.peg.567"/>
<evidence type="ECO:0000256" key="12">
    <source>
        <dbReference type="ARBA" id="ARBA00022801"/>
    </source>
</evidence>
<evidence type="ECO:0000256" key="2">
    <source>
        <dbReference type="ARBA" id="ARBA00001946"/>
    </source>
</evidence>
<dbReference type="InterPro" id="IPR024567">
    <property type="entry name" value="RNase_HII/HIII_dom"/>
</dbReference>
<dbReference type="GO" id="GO:0030145">
    <property type="term" value="F:manganese ion binding"/>
    <property type="evidence" value="ECO:0007669"/>
    <property type="project" value="UniProtKB-UniRule"/>
</dbReference>
<dbReference type="GO" id="GO:0006298">
    <property type="term" value="P:mismatch repair"/>
    <property type="evidence" value="ECO:0007669"/>
    <property type="project" value="TreeGrafter"/>
</dbReference>
<dbReference type="HAMAP" id="MF_00052_A">
    <property type="entry name" value="RNase_HII_A"/>
    <property type="match status" value="1"/>
</dbReference>
<feature type="binding site" evidence="13">
    <location>
        <position position="14"/>
    </location>
    <ligand>
        <name>a divalent metal cation</name>
        <dbReference type="ChEBI" id="CHEBI:60240"/>
    </ligand>
</feature>
<dbReference type="Proteomes" id="UP000014065">
    <property type="component" value="Unassembled WGS sequence"/>
</dbReference>
<evidence type="ECO:0000313" key="18">
    <source>
        <dbReference type="Proteomes" id="UP000014065"/>
    </source>
</evidence>
<comment type="cofactor">
    <cofactor evidence="13">
        <name>Mn(2+)</name>
        <dbReference type="ChEBI" id="CHEBI:29035"/>
    </cofactor>
    <cofactor evidence="13">
        <name>Mg(2+)</name>
        <dbReference type="ChEBI" id="CHEBI:18420"/>
    </cofactor>
    <text evidence="13">Manganese or magnesium. Binds 1 divalent metal ion per monomer in the absence of substrate. May bind a second metal ion after substrate binding.</text>
</comment>
<dbReference type="Gene3D" id="3.30.420.10">
    <property type="entry name" value="Ribonuclease H-like superfamily/Ribonuclease H"/>
    <property type="match status" value="1"/>
</dbReference>
<gene>
    <name evidence="13 17" type="primary">rnhB</name>
    <name evidence="17" type="ORF">BG20_I2093</name>
</gene>
<evidence type="ECO:0000256" key="8">
    <source>
        <dbReference type="ARBA" id="ARBA00022490"/>
    </source>
</evidence>
<dbReference type="InterPro" id="IPR036397">
    <property type="entry name" value="RNaseH_sf"/>
</dbReference>
<evidence type="ECO:0000256" key="11">
    <source>
        <dbReference type="ARBA" id="ARBA00022759"/>
    </source>
</evidence>
<dbReference type="InterPro" id="IPR004649">
    <property type="entry name" value="RNase_H2_suA"/>
</dbReference>
<comment type="function">
    <text evidence="3 13 15">Endonuclease that specifically degrades the RNA of RNA-DNA hybrids.</text>
</comment>
<comment type="catalytic activity">
    <reaction evidence="1 13 15">
        <text>Endonucleolytic cleavage to 5'-phosphomonoester.</text>
        <dbReference type="EC" id="3.1.26.4"/>
    </reaction>
</comment>
<keyword evidence="18" id="KW-1185">Reference proteome</keyword>
<dbReference type="GO" id="GO:0004523">
    <property type="term" value="F:RNA-DNA hybrid ribonuclease activity"/>
    <property type="evidence" value="ECO:0007669"/>
    <property type="project" value="UniProtKB-UniRule"/>
</dbReference>
<dbReference type="CDD" id="cd07180">
    <property type="entry name" value="RNase_HII_archaea_like"/>
    <property type="match status" value="1"/>
</dbReference>